<evidence type="ECO:0000259" key="15">
    <source>
        <dbReference type="Pfam" id="PF17753"/>
    </source>
</evidence>
<dbReference type="Gene3D" id="2.60.120.260">
    <property type="entry name" value="Galactose-binding domain-like"/>
    <property type="match status" value="1"/>
</dbReference>
<dbReference type="Gene3D" id="3.20.20.80">
    <property type="entry name" value="Glycosidases"/>
    <property type="match status" value="1"/>
</dbReference>
<keyword evidence="9 14" id="KW-0732">Signal</keyword>
<evidence type="ECO:0000256" key="13">
    <source>
        <dbReference type="ARBA" id="ARBA00031061"/>
    </source>
</evidence>
<evidence type="ECO:0000313" key="19">
    <source>
        <dbReference type="Proteomes" id="UP001437256"/>
    </source>
</evidence>
<comment type="caution">
    <text evidence="18">The sequence shown here is derived from an EMBL/GenBank/DDBJ whole genome shotgun (WGS) entry which is preliminary data.</text>
</comment>
<evidence type="ECO:0000256" key="2">
    <source>
        <dbReference type="ARBA" id="ARBA00004613"/>
    </source>
</evidence>
<dbReference type="EC" id="3.2.1.25" evidence="6"/>
<evidence type="ECO:0000256" key="8">
    <source>
        <dbReference type="ARBA" id="ARBA00022525"/>
    </source>
</evidence>
<feature type="signal peptide" evidence="14">
    <location>
        <begin position="1"/>
        <end position="20"/>
    </location>
</feature>
<dbReference type="Proteomes" id="UP001437256">
    <property type="component" value="Unassembled WGS sequence"/>
</dbReference>
<gene>
    <name evidence="18" type="ORF">AAF712_002952</name>
</gene>
<keyword evidence="12" id="KW-0326">Glycosidase</keyword>
<keyword evidence="19" id="KW-1185">Reference proteome</keyword>
<keyword evidence="10" id="KW-0378">Hydrolase</keyword>
<reference evidence="18 19" key="1">
    <citation type="submission" date="2024-05" db="EMBL/GenBank/DDBJ databases">
        <title>A draft genome resource for the thread blight pathogen Marasmius tenuissimus strain MS-2.</title>
        <authorList>
            <person name="Yulfo-Soto G.E."/>
            <person name="Baruah I.K."/>
            <person name="Amoako-Attah I."/>
            <person name="Bukari Y."/>
            <person name="Meinhardt L.W."/>
            <person name="Bailey B.A."/>
            <person name="Cohen S.P."/>
        </authorList>
    </citation>
    <scope>NUCLEOTIDE SEQUENCE [LARGE SCALE GENOMIC DNA]</scope>
    <source>
        <strain evidence="18 19">MS-2</strain>
    </source>
</reference>
<evidence type="ECO:0000256" key="6">
    <source>
        <dbReference type="ARBA" id="ARBA00012754"/>
    </source>
</evidence>
<dbReference type="SUPFAM" id="SSF49303">
    <property type="entry name" value="beta-Galactosidase/glucuronidase domain"/>
    <property type="match status" value="2"/>
</dbReference>
<dbReference type="SUPFAM" id="SSF49785">
    <property type="entry name" value="Galactose-binding domain-like"/>
    <property type="match status" value="1"/>
</dbReference>
<comment type="similarity">
    <text evidence="4">Belongs to the glycosyl hydrolase 2 family. Beta-mannosidase A subfamily.</text>
</comment>
<evidence type="ECO:0000256" key="14">
    <source>
        <dbReference type="SAM" id="SignalP"/>
    </source>
</evidence>
<evidence type="ECO:0000256" key="12">
    <source>
        <dbReference type="ARBA" id="ARBA00023295"/>
    </source>
</evidence>
<dbReference type="InterPro" id="IPR041625">
    <property type="entry name" value="Beta-mannosidase_Ig"/>
</dbReference>
<evidence type="ECO:0000256" key="1">
    <source>
        <dbReference type="ARBA" id="ARBA00000829"/>
    </source>
</evidence>
<name>A0ABR3A938_9AGAR</name>
<dbReference type="EMBL" id="JBBXMP010000009">
    <property type="protein sequence ID" value="KAL0070055.1"/>
    <property type="molecule type" value="Genomic_DNA"/>
</dbReference>
<proteinExistence type="inferred from homology"/>
<dbReference type="InterPro" id="IPR008979">
    <property type="entry name" value="Galactose-bd-like_sf"/>
</dbReference>
<comment type="subcellular location">
    <subcellularLocation>
        <location evidence="2">Secreted</location>
    </subcellularLocation>
</comment>
<dbReference type="SUPFAM" id="SSF51445">
    <property type="entry name" value="(Trans)glycosidases"/>
    <property type="match status" value="1"/>
</dbReference>
<dbReference type="PANTHER" id="PTHR43730">
    <property type="entry name" value="BETA-MANNOSIDASE"/>
    <property type="match status" value="1"/>
</dbReference>
<evidence type="ECO:0000256" key="9">
    <source>
        <dbReference type="ARBA" id="ARBA00022729"/>
    </source>
</evidence>
<feature type="domain" description="Mannosidase Ig/CBM-like" evidence="16">
    <location>
        <begin position="774"/>
        <end position="862"/>
    </location>
</feature>
<keyword evidence="8" id="KW-0964">Secreted</keyword>
<dbReference type="Pfam" id="PF17786">
    <property type="entry name" value="Mannosidase_ig"/>
    <property type="match status" value="1"/>
</dbReference>
<dbReference type="PANTHER" id="PTHR43730:SF5">
    <property type="entry name" value="BETA-MANNOSIDASE A"/>
    <property type="match status" value="1"/>
</dbReference>
<dbReference type="InterPro" id="IPR054593">
    <property type="entry name" value="Beta-mannosidase-like_N2"/>
</dbReference>
<evidence type="ECO:0000256" key="11">
    <source>
        <dbReference type="ARBA" id="ARBA00023180"/>
    </source>
</evidence>
<comment type="catalytic activity">
    <reaction evidence="1">
        <text>Hydrolysis of terminal, non-reducing beta-D-mannose residues in beta-D-mannosides.</text>
        <dbReference type="EC" id="3.2.1.25"/>
    </reaction>
</comment>
<dbReference type="InterPro" id="IPR041447">
    <property type="entry name" value="Mannosidase_ig"/>
</dbReference>
<evidence type="ECO:0000313" key="18">
    <source>
        <dbReference type="EMBL" id="KAL0070055.1"/>
    </source>
</evidence>
<organism evidence="18 19">
    <name type="scientific">Marasmius tenuissimus</name>
    <dbReference type="NCBI Taxonomy" id="585030"/>
    <lineage>
        <taxon>Eukaryota</taxon>
        <taxon>Fungi</taxon>
        <taxon>Dikarya</taxon>
        <taxon>Basidiomycota</taxon>
        <taxon>Agaricomycotina</taxon>
        <taxon>Agaricomycetes</taxon>
        <taxon>Agaricomycetidae</taxon>
        <taxon>Agaricales</taxon>
        <taxon>Marasmiineae</taxon>
        <taxon>Marasmiaceae</taxon>
        <taxon>Marasmius</taxon>
    </lineage>
</organism>
<comment type="subunit">
    <text evidence="5">Homodimer.</text>
</comment>
<dbReference type="Gene3D" id="2.60.40.10">
    <property type="entry name" value="Immunoglobulins"/>
    <property type="match status" value="3"/>
</dbReference>
<accession>A0ABR3A938</accession>
<evidence type="ECO:0000256" key="4">
    <source>
        <dbReference type="ARBA" id="ARBA00007483"/>
    </source>
</evidence>
<feature type="domain" description="Beta-mannosidase-like galactose-binding" evidence="17">
    <location>
        <begin position="30"/>
        <end position="218"/>
    </location>
</feature>
<feature type="domain" description="Beta-mannosidase Ig-fold" evidence="15">
    <location>
        <begin position="870"/>
        <end position="957"/>
    </location>
</feature>
<dbReference type="InterPro" id="IPR050887">
    <property type="entry name" value="Beta-mannosidase_GH2"/>
</dbReference>
<evidence type="ECO:0000259" key="16">
    <source>
        <dbReference type="Pfam" id="PF17786"/>
    </source>
</evidence>
<comment type="pathway">
    <text evidence="3">Glycan metabolism; N-glycan degradation.</text>
</comment>
<evidence type="ECO:0000256" key="10">
    <source>
        <dbReference type="ARBA" id="ARBA00022801"/>
    </source>
</evidence>
<protein>
    <recommendedName>
        <fullName evidence="7">Beta-mannosidase A</fullName>
        <ecNumber evidence="6">3.2.1.25</ecNumber>
    </recommendedName>
    <alternativeName>
        <fullName evidence="13">Mannanase A</fullName>
    </alternativeName>
</protein>
<dbReference type="Pfam" id="PF17753">
    <property type="entry name" value="Ig_mannosidase"/>
    <property type="match status" value="1"/>
</dbReference>
<dbReference type="InterPro" id="IPR036156">
    <property type="entry name" value="Beta-gal/glucu_dom_sf"/>
</dbReference>
<sequence length="995" mass="110827">MNFAAIALQILLYLPIFASASVFDLSDLNWTLKSKNGSVVVPGRVPSQAHLDLTRAGVITEPLLEINDFTERWVAEENWTYTADLSPFFQTVNGTNSGQTLLVFWGIDTIANITFAGQPVAWVNNQFRHYVYDVTPHLAAGSGNITLDFESAVWYGLNVSSRPDATFYPGGNGIFEYPAARHYIRKIQIDFGWDWEPSNPPFSMYNLQGPAFVPTGIFKPAFLITLSNSSNSSDIDTADPGAPTNDLVFIEESSVDIYKEGSNFTVPPNQSADWVLNITLGIRSAAATVDAPSLTLALPELGLTSGPISLPPLTGTANETQFVDVQWKVPDSAPKRWYPHNLGTPQLYNLTGTLSFGGASNSNVSFTMRTGFRTIRLVQAPVPQADVTGRGVQPGDQWHFEVNGREFYVMGTNLVPFDPFYARTTTEQVRWVLESAVLSGQNMLRVWGGGIYQPSDRTSSGGVYDFYNLCDELGIFAWSEFLFSDALQPINDFMLESIEPEVRQNVRRVNKHPSVAQWAGGNEIEGIAISTNTSLDNGTIYLDQFVFFFQEFLHDLTVEETRSVPYTDCSTNNGLLSLDPYILRLNNKTDGELYGNAERFDYDATHAFDYGTYPVARFHSMPSFYTWQEVLTEPEDYFFNSTVVMSRDHHPPAGGLAFPNPNAPEGQREMTEAVELWLPRPGDDKSNETFAQWCYSTQVFQALTITSEIAWYRHGAGQPENNLGAIVWQLNDIWQGVSWSSVEYSGRWKVLHYGEVRAFAPVIIHPFWTVSNQSLEVLVISDRWEDVSGSAQLTWYDWEGKVVNTSTHEFTVPSLNNSRILEQQGLETILPEGRNETDVWMLLNFTAQVDGKTVTNENYFTPTSLANATLKDPQIAVTRNDDLTFVLSAKAAVAPWTWIEHPFGTVGHFVDATTGVPSNGFYLIPGIDRTLKFILNPSVSKVQDPNKDDFIVRSLWNSTVAPSTESVESESVVAQELDMTGDSFVGEVQIAVMPP</sequence>
<keyword evidence="11" id="KW-0325">Glycoprotein</keyword>
<feature type="chain" id="PRO_5045635574" description="Beta-mannosidase A" evidence="14">
    <location>
        <begin position="21"/>
        <end position="995"/>
    </location>
</feature>
<evidence type="ECO:0000256" key="5">
    <source>
        <dbReference type="ARBA" id="ARBA00011738"/>
    </source>
</evidence>
<dbReference type="InterPro" id="IPR017853">
    <property type="entry name" value="GH"/>
</dbReference>
<dbReference type="InterPro" id="IPR013783">
    <property type="entry name" value="Ig-like_fold"/>
</dbReference>
<dbReference type="Pfam" id="PF22666">
    <property type="entry name" value="Glyco_hydro_2_N2"/>
    <property type="match status" value="1"/>
</dbReference>
<evidence type="ECO:0000256" key="3">
    <source>
        <dbReference type="ARBA" id="ARBA00004740"/>
    </source>
</evidence>
<evidence type="ECO:0000256" key="7">
    <source>
        <dbReference type="ARBA" id="ARBA00021795"/>
    </source>
</evidence>
<evidence type="ECO:0000259" key="17">
    <source>
        <dbReference type="Pfam" id="PF22666"/>
    </source>
</evidence>